<evidence type="ECO:0000256" key="1">
    <source>
        <dbReference type="SAM" id="SignalP"/>
    </source>
</evidence>
<organism evidence="2 3">
    <name type="scientific">Nitritalea halalkaliphila LW7</name>
    <dbReference type="NCBI Taxonomy" id="1189621"/>
    <lineage>
        <taxon>Bacteria</taxon>
        <taxon>Pseudomonadati</taxon>
        <taxon>Bacteroidota</taxon>
        <taxon>Cytophagia</taxon>
        <taxon>Cytophagales</taxon>
        <taxon>Cyclobacteriaceae</taxon>
        <taxon>Nitritalea</taxon>
    </lineage>
</organism>
<dbReference type="STRING" id="1189621.A3SI_15688"/>
<evidence type="ECO:0000313" key="2">
    <source>
        <dbReference type="EMBL" id="EIM74570.1"/>
    </source>
</evidence>
<keyword evidence="3" id="KW-1185">Reference proteome</keyword>
<proteinExistence type="predicted"/>
<feature type="chain" id="PRO_5003699802" evidence="1">
    <location>
        <begin position="21"/>
        <end position="176"/>
    </location>
</feature>
<evidence type="ECO:0000313" key="3">
    <source>
        <dbReference type="Proteomes" id="UP000005551"/>
    </source>
</evidence>
<dbReference type="Proteomes" id="UP000005551">
    <property type="component" value="Unassembled WGS sequence"/>
</dbReference>
<reference evidence="2 3" key="1">
    <citation type="submission" date="2012-05" db="EMBL/GenBank/DDBJ databases">
        <title>Genome sequence of Nitritalea halalkaliphila LW7.</title>
        <authorList>
            <person name="Jangir P.K."/>
            <person name="Singh A."/>
            <person name="Shivaji S."/>
            <person name="Sharma R."/>
        </authorList>
    </citation>
    <scope>NUCLEOTIDE SEQUENCE [LARGE SCALE GENOMIC DNA]</scope>
    <source>
        <strain evidence="2 3">LW7</strain>
    </source>
</reference>
<dbReference type="EMBL" id="AJYA01000041">
    <property type="protein sequence ID" value="EIM74570.1"/>
    <property type="molecule type" value="Genomic_DNA"/>
</dbReference>
<gene>
    <name evidence="2" type="ORF">A3SI_15688</name>
</gene>
<dbReference type="Pfam" id="PF12099">
    <property type="entry name" value="DUF3575"/>
    <property type="match status" value="1"/>
</dbReference>
<accession>I5BYB8</accession>
<name>I5BYB8_9BACT</name>
<dbReference type="InterPro" id="IPR021958">
    <property type="entry name" value="DUF3575"/>
</dbReference>
<protein>
    <submittedName>
        <fullName evidence="2">Secreted protein</fullName>
    </submittedName>
</protein>
<comment type="caution">
    <text evidence="2">The sequence shown here is derived from an EMBL/GenBank/DDBJ whole genome shotgun (WGS) entry which is preliminary data.</text>
</comment>
<dbReference type="OrthoDB" id="768080at2"/>
<dbReference type="RefSeq" id="WP_009056504.1">
    <property type="nucleotide sequence ID" value="NZ_AJYA01000041.1"/>
</dbReference>
<feature type="signal peptide" evidence="1">
    <location>
        <begin position="1"/>
        <end position="20"/>
    </location>
</feature>
<dbReference type="AlphaFoldDB" id="I5BYB8"/>
<keyword evidence="1" id="KW-0732">Signal</keyword>
<dbReference type="InterPro" id="IPR036709">
    <property type="entry name" value="Autotransporte_beta_dom_sf"/>
</dbReference>
<dbReference type="SUPFAM" id="SSF103515">
    <property type="entry name" value="Autotransporter"/>
    <property type="match status" value="1"/>
</dbReference>
<sequence>MKKFVAVVALFLSCSFLAQAQDQIGEAKINFLNTILLGSVELGYEHFIAPDQSLSAEIHINDRFAYRTQSGDRNFNATSILVAYNFYFDNDGQTGFYLFPFIKYRFGDFTEVEGTSLEVTSLNGFFLGLGAGYKWVFDNKFAVGPFVNISRGFGEDSNERFSPVEFKAGLSVGYRF</sequence>